<sequence length="130" mass="14566">MGMLGERVDDIDGRCDGLETKDTEIHSGIKDALGELEADLRREIESLYSEIAKIRDLFQRELTNVLLRVDEMGGDLTLCKRAVATGVTTTTTIEARKVEEQNERPSIVLEILGKLRTSYRNSSNTSRQPV</sequence>
<dbReference type="InParanoid" id="A0A2P5BMB3"/>
<proteinExistence type="predicted"/>
<accession>A0A2P5BMB3</accession>
<evidence type="ECO:0000313" key="1">
    <source>
        <dbReference type="EMBL" id="PON49928.1"/>
    </source>
</evidence>
<dbReference type="OrthoDB" id="1737947at2759"/>
<dbReference type="EMBL" id="JXTC01000492">
    <property type="protein sequence ID" value="PON49928.1"/>
    <property type="molecule type" value="Genomic_DNA"/>
</dbReference>
<organism evidence="1 2">
    <name type="scientific">Trema orientale</name>
    <name type="common">Charcoal tree</name>
    <name type="synonym">Celtis orientalis</name>
    <dbReference type="NCBI Taxonomy" id="63057"/>
    <lineage>
        <taxon>Eukaryota</taxon>
        <taxon>Viridiplantae</taxon>
        <taxon>Streptophyta</taxon>
        <taxon>Embryophyta</taxon>
        <taxon>Tracheophyta</taxon>
        <taxon>Spermatophyta</taxon>
        <taxon>Magnoliopsida</taxon>
        <taxon>eudicotyledons</taxon>
        <taxon>Gunneridae</taxon>
        <taxon>Pentapetalae</taxon>
        <taxon>rosids</taxon>
        <taxon>fabids</taxon>
        <taxon>Rosales</taxon>
        <taxon>Cannabaceae</taxon>
        <taxon>Trema</taxon>
    </lineage>
</organism>
<keyword evidence="2" id="KW-1185">Reference proteome</keyword>
<gene>
    <name evidence="1" type="ORF">TorRG33x02_315930</name>
</gene>
<evidence type="ECO:0000313" key="2">
    <source>
        <dbReference type="Proteomes" id="UP000237000"/>
    </source>
</evidence>
<dbReference type="Proteomes" id="UP000237000">
    <property type="component" value="Unassembled WGS sequence"/>
</dbReference>
<reference evidence="2" key="1">
    <citation type="submission" date="2016-06" db="EMBL/GenBank/DDBJ databases">
        <title>Parallel loss of symbiosis genes in relatives of nitrogen-fixing non-legume Parasponia.</title>
        <authorList>
            <person name="Van Velzen R."/>
            <person name="Holmer R."/>
            <person name="Bu F."/>
            <person name="Rutten L."/>
            <person name="Van Zeijl A."/>
            <person name="Liu W."/>
            <person name="Santuari L."/>
            <person name="Cao Q."/>
            <person name="Sharma T."/>
            <person name="Shen D."/>
            <person name="Roswanjaya Y."/>
            <person name="Wardhani T."/>
            <person name="Kalhor M.S."/>
            <person name="Jansen J."/>
            <person name="Van den Hoogen J."/>
            <person name="Gungor B."/>
            <person name="Hartog M."/>
            <person name="Hontelez J."/>
            <person name="Verver J."/>
            <person name="Yang W.-C."/>
            <person name="Schijlen E."/>
            <person name="Repin R."/>
            <person name="Schilthuizen M."/>
            <person name="Schranz E."/>
            <person name="Heidstra R."/>
            <person name="Miyata K."/>
            <person name="Fedorova E."/>
            <person name="Kohlen W."/>
            <person name="Bisseling T."/>
            <person name="Smit S."/>
            <person name="Geurts R."/>
        </authorList>
    </citation>
    <scope>NUCLEOTIDE SEQUENCE [LARGE SCALE GENOMIC DNA]</scope>
    <source>
        <strain evidence="2">cv. RG33-2</strain>
    </source>
</reference>
<protein>
    <submittedName>
        <fullName evidence="1">Uncharacterized protein</fullName>
    </submittedName>
</protein>
<comment type="caution">
    <text evidence="1">The sequence shown here is derived from an EMBL/GenBank/DDBJ whole genome shotgun (WGS) entry which is preliminary data.</text>
</comment>
<dbReference type="AlphaFoldDB" id="A0A2P5BMB3"/>
<name>A0A2P5BMB3_TREOI</name>